<feature type="region of interest" description="Disordered" evidence="1">
    <location>
        <begin position="117"/>
        <end position="159"/>
    </location>
</feature>
<comment type="caution">
    <text evidence="2">The sequence shown here is derived from an EMBL/GenBank/DDBJ whole genome shotgun (WGS) entry which is preliminary data.</text>
</comment>
<organism evidence="2 3">
    <name type="scientific">Streblomastix strix</name>
    <dbReference type="NCBI Taxonomy" id="222440"/>
    <lineage>
        <taxon>Eukaryota</taxon>
        <taxon>Metamonada</taxon>
        <taxon>Preaxostyla</taxon>
        <taxon>Oxymonadida</taxon>
        <taxon>Streblomastigidae</taxon>
        <taxon>Streblomastix</taxon>
    </lineage>
</organism>
<accession>A0A5J4VPK8</accession>
<evidence type="ECO:0000256" key="1">
    <source>
        <dbReference type="SAM" id="MobiDB-lite"/>
    </source>
</evidence>
<sequence>MKELRGAEQFASQLLVNLMELQIFINVLKVFRESPKAASMYDQMDNQVQQQKFAISNAAQQQMQIQLQQSQYTAATSQVTLNLSSAFNAKGINRKRCRSKRNFGGKECKHLHYTQSDDINDKYDDDEDDQEQEVDEQEQNKYDNKMNKKQDNEDSPFLDRNKKNIMVDQLDHAKEYVSSKGGFRVLCVDEGQNIGQLPSEQCSFEEYIHLQVVYLQRSGPVGQVGCLL</sequence>
<feature type="compositionally biased region" description="Basic and acidic residues" evidence="1">
    <location>
        <begin position="138"/>
        <end position="159"/>
    </location>
</feature>
<gene>
    <name evidence="2" type="ORF">EZS28_020261</name>
</gene>
<protein>
    <submittedName>
        <fullName evidence="2">Uncharacterized protein</fullName>
    </submittedName>
</protein>
<dbReference type="Proteomes" id="UP000324800">
    <property type="component" value="Unassembled WGS sequence"/>
</dbReference>
<feature type="compositionally biased region" description="Acidic residues" evidence="1">
    <location>
        <begin position="123"/>
        <end position="137"/>
    </location>
</feature>
<evidence type="ECO:0000313" key="2">
    <source>
        <dbReference type="EMBL" id="KAA6384213.1"/>
    </source>
</evidence>
<evidence type="ECO:0000313" key="3">
    <source>
        <dbReference type="Proteomes" id="UP000324800"/>
    </source>
</evidence>
<dbReference type="AlphaFoldDB" id="A0A5J4VPK8"/>
<name>A0A5J4VPK8_9EUKA</name>
<dbReference type="EMBL" id="SNRW01005867">
    <property type="protein sequence ID" value="KAA6384213.1"/>
    <property type="molecule type" value="Genomic_DNA"/>
</dbReference>
<reference evidence="2 3" key="1">
    <citation type="submission" date="2019-03" db="EMBL/GenBank/DDBJ databases">
        <title>Single cell metagenomics reveals metabolic interactions within the superorganism composed of flagellate Streblomastix strix and complex community of Bacteroidetes bacteria on its surface.</title>
        <authorList>
            <person name="Treitli S.C."/>
            <person name="Kolisko M."/>
            <person name="Husnik F."/>
            <person name="Keeling P."/>
            <person name="Hampl V."/>
        </authorList>
    </citation>
    <scope>NUCLEOTIDE SEQUENCE [LARGE SCALE GENOMIC DNA]</scope>
    <source>
        <strain evidence="2">ST1C</strain>
    </source>
</reference>
<proteinExistence type="predicted"/>